<proteinExistence type="predicted"/>
<accession>A0A1W1WZX7</accession>
<dbReference type="InterPro" id="IPR009414">
    <property type="entry name" value="DUF1064"/>
</dbReference>
<name>A0A1W1WZX7_9CLOT</name>
<gene>
    <name evidence="1" type="ORF">SAMN02745134_00281</name>
</gene>
<sequence>MSKYKSQKITIDGITFASKDEAKYYQFLKQRKAKGEILNFELQPKFIIIPSFKYKGKTERAATYTLDFKVYNLDGTIEYIDVKGYETQQGSLKFKQLKYIHQDLTFKWIARSLKYSATGWMDYKELQKKRRENKKNGQDC</sequence>
<dbReference type="Gene3D" id="3.40.91.30">
    <property type="match status" value="1"/>
</dbReference>
<evidence type="ECO:0008006" key="3">
    <source>
        <dbReference type="Google" id="ProtNLM"/>
    </source>
</evidence>
<organism evidence="1 2">
    <name type="scientific">Clostridium acidisoli DSM 12555</name>
    <dbReference type="NCBI Taxonomy" id="1121291"/>
    <lineage>
        <taxon>Bacteria</taxon>
        <taxon>Bacillati</taxon>
        <taxon>Bacillota</taxon>
        <taxon>Clostridia</taxon>
        <taxon>Eubacteriales</taxon>
        <taxon>Clostridiaceae</taxon>
        <taxon>Clostridium</taxon>
    </lineage>
</organism>
<keyword evidence="2" id="KW-1185">Reference proteome</keyword>
<dbReference type="STRING" id="1121291.SAMN02745134_00281"/>
<evidence type="ECO:0000313" key="1">
    <source>
        <dbReference type="EMBL" id="SMC17286.1"/>
    </source>
</evidence>
<dbReference type="OrthoDB" id="1853564at2"/>
<dbReference type="AlphaFoldDB" id="A0A1W1WZX7"/>
<dbReference type="Pfam" id="PF06356">
    <property type="entry name" value="DUF1064"/>
    <property type="match status" value="1"/>
</dbReference>
<dbReference type="Proteomes" id="UP000192468">
    <property type="component" value="Unassembled WGS sequence"/>
</dbReference>
<evidence type="ECO:0000313" key="2">
    <source>
        <dbReference type="Proteomes" id="UP000192468"/>
    </source>
</evidence>
<dbReference type="RefSeq" id="WP_084113482.1">
    <property type="nucleotide sequence ID" value="NZ_FWXH01000002.1"/>
</dbReference>
<protein>
    <recommendedName>
        <fullName evidence="3">DUF1064 domain-containing protein</fullName>
    </recommendedName>
</protein>
<dbReference type="EMBL" id="FWXH01000002">
    <property type="protein sequence ID" value="SMC17286.1"/>
    <property type="molecule type" value="Genomic_DNA"/>
</dbReference>
<reference evidence="1 2" key="1">
    <citation type="submission" date="2017-04" db="EMBL/GenBank/DDBJ databases">
        <authorList>
            <person name="Afonso C.L."/>
            <person name="Miller P.J."/>
            <person name="Scott M.A."/>
            <person name="Spackman E."/>
            <person name="Goraichik I."/>
            <person name="Dimitrov K.M."/>
            <person name="Suarez D.L."/>
            <person name="Swayne D.E."/>
        </authorList>
    </citation>
    <scope>NUCLEOTIDE SEQUENCE [LARGE SCALE GENOMIC DNA]</scope>
    <source>
        <strain evidence="1 2">DSM 12555</strain>
    </source>
</reference>